<keyword evidence="11 17" id="KW-1133">Transmembrane helix</keyword>
<comment type="subcellular location">
    <subcellularLocation>
        <location evidence="2 17">Golgi apparatus membrane</location>
        <topology evidence="2 17">Single-pass type II membrane protein</topology>
    </subcellularLocation>
</comment>
<keyword evidence="8" id="KW-0479">Metal-binding</keyword>
<dbReference type="PANTHER" id="PTHR11675:SF133">
    <property type="entry name" value="GLYCOSYLTRANSFERASE 2-LIKE DOMAIN-CONTAINING PROTEIN"/>
    <property type="match status" value="1"/>
</dbReference>
<keyword evidence="10" id="KW-0735">Signal-anchor</keyword>
<evidence type="ECO:0000256" key="16">
    <source>
        <dbReference type="ARBA" id="ARBA00023211"/>
    </source>
</evidence>
<comment type="pathway">
    <text evidence="3 17">Protein modification; protein glycosylation.</text>
</comment>
<dbReference type="SMART" id="SM00458">
    <property type="entry name" value="RICIN"/>
    <property type="match status" value="1"/>
</dbReference>
<keyword evidence="15" id="KW-0325">Glycoprotein</keyword>
<keyword evidence="19" id="KW-1185">Reference proteome</keyword>
<dbReference type="PANTHER" id="PTHR11675">
    <property type="entry name" value="N-ACETYLGALACTOSAMINYLTRANSFERASE"/>
    <property type="match status" value="1"/>
</dbReference>
<dbReference type="Gene3D" id="3.90.550.10">
    <property type="entry name" value="Spore Coat Polysaccharide Biosynthesis Protein SpsA, Chain A"/>
    <property type="match status" value="1"/>
</dbReference>
<evidence type="ECO:0000256" key="13">
    <source>
        <dbReference type="ARBA" id="ARBA00023136"/>
    </source>
</evidence>
<dbReference type="UniPathway" id="UPA00378"/>
<proteinExistence type="inferred from homology"/>
<reference evidence="20" key="2">
    <citation type="submission" date="2015-08" db="UniProtKB">
        <authorList>
            <consortium name="WormBaseParasite"/>
        </authorList>
    </citation>
    <scope>IDENTIFICATION</scope>
</reference>
<keyword evidence="9 17" id="KW-0430">Lectin</keyword>
<evidence type="ECO:0000256" key="15">
    <source>
        <dbReference type="ARBA" id="ARBA00023180"/>
    </source>
</evidence>
<keyword evidence="12 17" id="KW-0333">Golgi apparatus</keyword>
<dbReference type="Pfam" id="PF00535">
    <property type="entry name" value="Glycos_transf_2"/>
    <property type="match status" value="1"/>
</dbReference>
<dbReference type="STRING" id="75913.A0A0K0EWE5"/>
<dbReference type="WBParaSite" id="SVE_0084500.1">
    <property type="protein sequence ID" value="SVE_0084500.1"/>
    <property type="gene ID" value="SVE_0084500"/>
</dbReference>
<dbReference type="GO" id="GO:0046872">
    <property type="term" value="F:metal ion binding"/>
    <property type="evidence" value="ECO:0007669"/>
    <property type="project" value="UniProtKB-KW"/>
</dbReference>
<feature type="transmembrane region" description="Helical" evidence="17">
    <location>
        <begin position="21"/>
        <end position="40"/>
    </location>
</feature>
<dbReference type="EC" id="2.4.1.-" evidence="17"/>
<dbReference type="Gene3D" id="2.80.10.50">
    <property type="match status" value="1"/>
</dbReference>
<comment type="similarity">
    <text evidence="4 17">Belongs to the glycosyltransferase 2 family. GalNAc-T subfamily.</text>
</comment>
<dbReference type="InterPro" id="IPR045885">
    <property type="entry name" value="GalNAc-T"/>
</dbReference>
<keyword evidence="5 17" id="KW-0328">Glycosyltransferase</keyword>
<dbReference type="InterPro" id="IPR029044">
    <property type="entry name" value="Nucleotide-diphossugar_trans"/>
</dbReference>
<evidence type="ECO:0000256" key="14">
    <source>
        <dbReference type="ARBA" id="ARBA00023157"/>
    </source>
</evidence>
<organism evidence="19 20">
    <name type="scientific">Strongyloides venezuelensis</name>
    <name type="common">Threadworm</name>
    <dbReference type="NCBI Taxonomy" id="75913"/>
    <lineage>
        <taxon>Eukaryota</taxon>
        <taxon>Metazoa</taxon>
        <taxon>Ecdysozoa</taxon>
        <taxon>Nematoda</taxon>
        <taxon>Chromadorea</taxon>
        <taxon>Rhabditida</taxon>
        <taxon>Tylenchina</taxon>
        <taxon>Panagrolaimomorpha</taxon>
        <taxon>Strongyloidoidea</taxon>
        <taxon>Strongyloididae</taxon>
        <taxon>Strongyloides</taxon>
    </lineage>
</organism>
<keyword evidence="14 17" id="KW-1015">Disulfide bond</keyword>
<evidence type="ECO:0000256" key="10">
    <source>
        <dbReference type="ARBA" id="ARBA00022968"/>
    </source>
</evidence>
<evidence type="ECO:0000256" key="5">
    <source>
        <dbReference type="ARBA" id="ARBA00022676"/>
    </source>
</evidence>
<feature type="domain" description="Ricin B lectin" evidence="18">
    <location>
        <begin position="467"/>
        <end position="593"/>
    </location>
</feature>
<keyword evidence="16 17" id="KW-0464">Manganese</keyword>
<comment type="cofactor">
    <cofactor evidence="1 17">
        <name>Mn(2+)</name>
        <dbReference type="ChEBI" id="CHEBI:29035"/>
    </cofactor>
</comment>
<evidence type="ECO:0000256" key="7">
    <source>
        <dbReference type="ARBA" id="ARBA00022692"/>
    </source>
</evidence>
<evidence type="ECO:0000256" key="2">
    <source>
        <dbReference type="ARBA" id="ARBA00004323"/>
    </source>
</evidence>
<keyword evidence="6 17" id="KW-0808">Transferase</keyword>
<evidence type="ECO:0000256" key="11">
    <source>
        <dbReference type="ARBA" id="ARBA00022989"/>
    </source>
</evidence>
<evidence type="ECO:0000313" key="20">
    <source>
        <dbReference type="WBParaSite" id="SVE_0084500.1"/>
    </source>
</evidence>
<name>A0A0K0EWE5_STRVS</name>
<evidence type="ECO:0000256" key="12">
    <source>
        <dbReference type="ARBA" id="ARBA00023034"/>
    </source>
</evidence>
<dbReference type="AlphaFoldDB" id="A0A0K0EWE5"/>
<dbReference type="Proteomes" id="UP000035680">
    <property type="component" value="Unassembled WGS sequence"/>
</dbReference>
<evidence type="ECO:0000256" key="8">
    <source>
        <dbReference type="ARBA" id="ARBA00022723"/>
    </source>
</evidence>
<dbReference type="Pfam" id="PF00652">
    <property type="entry name" value="Ricin_B_lectin"/>
    <property type="match status" value="1"/>
</dbReference>
<dbReference type="SUPFAM" id="SSF53448">
    <property type="entry name" value="Nucleotide-diphospho-sugar transferases"/>
    <property type="match status" value="1"/>
</dbReference>
<dbReference type="GO" id="GO:0030246">
    <property type="term" value="F:carbohydrate binding"/>
    <property type="evidence" value="ECO:0007669"/>
    <property type="project" value="UniProtKB-KW"/>
</dbReference>
<protein>
    <recommendedName>
        <fullName evidence="17">Polypeptide N-acetylgalactosaminyltransferase</fullName>
        <ecNumber evidence="17">2.4.1.-</ecNumber>
    </recommendedName>
    <alternativeName>
        <fullName evidence="17">Protein-UDP acetylgalactosaminyltransferase</fullName>
    </alternativeName>
</protein>
<evidence type="ECO:0000259" key="18">
    <source>
        <dbReference type="SMART" id="SM00458"/>
    </source>
</evidence>
<keyword evidence="7 17" id="KW-0812">Transmembrane</keyword>
<dbReference type="InterPro" id="IPR035992">
    <property type="entry name" value="Ricin_B-like_lectins"/>
</dbReference>
<sequence>MAKKEVKKSRGGKDKGKGRNLYISISFLILIFAIGAFYYFKNKGGNVEVPKKVASGRQYTQDQPFIPDIDKVKNSHLKSLLQKLNFNVGGPGDYGGSVELTESEKKLDRDTFAQNYFSLVASDKLSINRRLEDYRNPKCKDRAKTNYEGNDIVKPVSIIITFHNEAFSTLLRTLHSIINRSNLSLIEEVILVDDLSEKDWLMEPLVEYVSLLPIEVRIIRMPERSGLIKTRLEAVKHANGEILLFLDSHIEVTEGWLEPLISRIDDKNFRIVSPIIDVIEEHQFTYLPQTAHLAGSYDWFMSYKWQKMPKHLNGPHLSDPSKPIKTPTIAGGLFAVNKNLFIKYGSYDSAMRVWGGENLEISFRTWMCGGTLEIDPCSRISHVFRDHSPYTFPGGVDEVIYTNLGRVSKIWMDEYKQFFFKYVAFARNLNLGDIEERKKLREELNCKDFTWYLKNIFPESLTPYDSETFGNVQLEGTNDCLVVLEKEPEGSKVSLHRCNNEVREQLLVYTTRGQLRQHNHCLVTIKDGINKHIKTTIRECENVIDDPEEGLEYDKNTLTIKHKVLNKCLSSHGGKVIFGDCGDEGLLQKWTMTEFDRTK</sequence>
<dbReference type="FunFam" id="3.90.550.10:FF:000021">
    <property type="entry name" value="Polypeptide N-acetylgalactosaminyltransferase"/>
    <property type="match status" value="1"/>
</dbReference>
<reference evidence="19" key="1">
    <citation type="submission" date="2014-07" db="EMBL/GenBank/DDBJ databases">
        <authorList>
            <person name="Martin A.A"/>
            <person name="De Silva N."/>
        </authorList>
    </citation>
    <scope>NUCLEOTIDE SEQUENCE</scope>
</reference>
<evidence type="ECO:0000256" key="9">
    <source>
        <dbReference type="ARBA" id="ARBA00022734"/>
    </source>
</evidence>
<accession>A0A0K0EWE5</accession>
<dbReference type="GO" id="GO:0004653">
    <property type="term" value="F:polypeptide N-acetylgalactosaminyltransferase activity"/>
    <property type="evidence" value="ECO:0007669"/>
    <property type="project" value="UniProtKB-ARBA"/>
</dbReference>
<evidence type="ECO:0000313" key="19">
    <source>
        <dbReference type="Proteomes" id="UP000035680"/>
    </source>
</evidence>
<dbReference type="CDD" id="cd02510">
    <property type="entry name" value="pp-GalNAc-T"/>
    <property type="match status" value="1"/>
</dbReference>
<dbReference type="PROSITE" id="PS50231">
    <property type="entry name" value="RICIN_B_LECTIN"/>
    <property type="match status" value="1"/>
</dbReference>
<dbReference type="InterPro" id="IPR000772">
    <property type="entry name" value="Ricin_B_lectin"/>
</dbReference>
<evidence type="ECO:0000256" key="3">
    <source>
        <dbReference type="ARBA" id="ARBA00004922"/>
    </source>
</evidence>
<evidence type="ECO:0000256" key="4">
    <source>
        <dbReference type="ARBA" id="ARBA00005680"/>
    </source>
</evidence>
<dbReference type="GO" id="GO:0000139">
    <property type="term" value="C:Golgi membrane"/>
    <property type="evidence" value="ECO:0007669"/>
    <property type="project" value="UniProtKB-SubCell"/>
</dbReference>
<dbReference type="GO" id="GO:0006493">
    <property type="term" value="P:protein O-linked glycosylation"/>
    <property type="evidence" value="ECO:0007669"/>
    <property type="project" value="TreeGrafter"/>
</dbReference>
<evidence type="ECO:0000256" key="6">
    <source>
        <dbReference type="ARBA" id="ARBA00022679"/>
    </source>
</evidence>
<dbReference type="InterPro" id="IPR001173">
    <property type="entry name" value="Glyco_trans_2-like"/>
</dbReference>
<evidence type="ECO:0000256" key="1">
    <source>
        <dbReference type="ARBA" id="ARBA00001936"/>
    </source>
</evidence>
<keyword evidence="13 17" id="KW-0472">Membrane</keyword>
<dbReference type="SUPFAM" id="SSF50370">
    <property type="entry name" value="Ricin B-like lectins"/>
    <property type="match status" value="1"/>
</dbReference>
<evidence type="ECO:0000256" key="17">
    <source>
        <dbReference type="RuleBase" id="RU361242"/>
    </source>
</evidence>